<sequence>MERTKREHRSSPHVGGKPPDRHYVEVSQRQAWSLHQESAYRVRMTKEEALRPVNYSKGHLTLLPIHGPWQLVRADRGWALADSKMYHRPNGLRADDCRLSLHDGDSRSGGSYLNVPEMAIDPNENSVGATPAELVQQSAIWEGASHGVEEGPALTRRPSSWEIECGTGPLGAIATRLRLDGVFYCTSLDVLKVLYRQHKTEHGPECQCDGGQDVFDMLIEARA</sequence>
<dbReference type="EMBL" id="JAUKUA010000001">
    <property type="protein sequence ID" value="KAK0730247.1"/>
    <property type="molecule type" value="Genomic_DNA"/>
</dbReference>
<evidence type="ECO:0000313" key="3">
    <source>
        <dbReference type="Proteomes" id="UP001172102"/>
    </source>
</evidence>
<evidence type="ECO:0000256" key="1">
    <source>
        <dbReference type="SAM" id="MobiDB-lite"/>
    </source>
</evidence>
<keyword evidence="3" id="KW-1185">Reference proteome</keyword>
<reference evidence="2" key="1">
    <citation type="submission" date="2023-06" db="EMBL/GenBank/DDBJ databases">
        <title>Genome-scale phylogeny and comparative genomics of the fungal order Sordariales.</title>
        <authorList>
            <consortium name="Lawrence Berkeley National Laboratory"/>
            <person name="Hensen N."/>
            <person name="Bonometti L."/>
            <person name="Westerberg I."/>
            <person name="Brannstrom I.O."/>
            <person name="Guillou S."/>
            <person name="Cros-Aarteil S."/>
            <person name="Calhoun S."/>
            <person name="Haridas S."/>
            <person name="Kuo A."/>
            <person name="Mondo S."/>
            <person name="Pangilinan J."/>
            <person name="Riley R."/>
            <person name="Labutti K."/>
            <person name="Andreopoulos B."/>
            <person name="Lipzen A."/>
            <person name="Chen C."/>
            <person name="Yanf M."/>
            <person name="Daum C."/>
            <person name="Ng V."/>
            <person name="Clum A."/>
            <person name="Steindorff A."/>
            <person name="Ohm R."/>
            <person name="Martin F."/>
            <person name="Silar P."/>
            <person name="Natvig D."/>
            <person name="Lalanne C."/>
            <person name="Gautier V."/>
            <person name="Ament-Velasquez S.L."/>
            <person name="Kruys A."/>
            <person name="Hutchinson M.I."/>
            <person name="Powell A.J."/>
            <person name="Barry K."/>
            <person name="Miller A.N."/>
            <person name="Grigoriev I.V."/>
            <person name="Debuchy R."/>
            <person name="Gladieux P."/>
            <person name="Thoren M.H."/>
            <person name="Johannesson H."/>
        </authorList>
    </citation>
    <scope>NUCLEOTIDE SEQUENCE</scope>
    <source>
        <strain evidence="2">SMH4607-1</strain>
    </source>
</reference>
<protein>
    <submittedName>
        <fullName evidence="2">Uncharacterized protein</fullName>
    </submittedName>
</protein>
<gene>
    <name evidence="2" type="ORF">B0H67DRAFT_561143</name>
</gene>
<name>A0AA40B9Q6_9PEZI</name>
<feature type="region of interest" description="Disordered" evidence="1">
    <location>
        <begin position="1"/>
        <end position="22"/>
    </location>
</feature>
<proteinExistence type="predicted"/>
<organism evidence="2 3">
    <name type="scientific">Lasiosphaeris hirsuta</name>
    <dbReference type="NCBI Taxonomy" id="260670"/>
    <lineage>
        <taxon>Eukaryota</taxon>
        <taxon>Fungi</taxon>
        <taxon>Dikarya</taxon>
        <taxon>Ascomycota</taxon>
        <taxon>Pezizomycotina</taxon>
        <taxon>Sordariomycetes</taxon>
        <taxon>Sordariomycetidae</taxon>
        <taxon>Sordariales</taxon>
        <taxon>Lasiosphaeriaceae</taxon>
        <taxon>Lasiosphaeris</taxon>
    </lineage>
</organism>
<dbReference type="Proteomes" id="UP001172102">
    <property type="component" value="Unassembled WGS sequence"/>
</dbReference>
<dbReference type="AlphaFoldDB" id="A0AA40B9Q6"/>
<evidence type="ECO:0000313" key="2">
    <source>
        <dbReference type="EMBL" id="KAK0730247.1"/>
    </source>
</evidence>
<comment type="caution">
    <text evidence="2">The sequence shown here is derived from an EMBL/GenBank/DDBJ whole genome shotgun (WGS) entry which is preliminary data.</text>
</comment>
<accession>A0AA40B9Q6</accession>